<feature type="compositionally biased region" description="Basic residues" evidence="1">
    <location>
        <begin position="13"/>
        <end position="22"/>
    </location>
</feature>
<name>A0A1G7QIF1_9BURK</name>
<feature type="region of interest" description="Disordered" evidence="1">
    <location>
        <begin position="200"/>
        <end position="268"/>
    </location>
</feature>
<feature type="compositionally biased region" description="Basic residues" evidence="1">
    <location>
        <begin position="556"/>
        <end position="568"/>
    </location>
</feature>
<feature type="compositionally biased region" description="Low complexity" evidence="1">
    <location>
        <begin position="34"/>
        <end position="47"/>
    </location>
</feature>
<feature type="region of interest" description="Disordered" evidence="1">
    <location>
        <begin position="141"/>
        <end position="162"/>
    </location>
</feature>
<dbReference type="Proteomes" id="UP000199706">
    <property type="component" value="Unassembled WGS sequence"/>
</dbReference>
<evidence type="ECO:0000313" key="3">
    <source>
        <dbReference type="EMBL" id="SDF97400.1"/>
    </source>
</evidence>
<keyword evidence="2" id="KW-0472">Membrane</keyword>
<feature type="compositionally biased region" description="Low complexity" evidence="1">
    <location>
        <begin position="149"/>
        <end position="162"/>
    </location>
</feature>
<feature type="compositionally biased region" description="Low complexity" evidence="1">
    <location>
        <begin position="253"/>
        <end position="267"/>
    </location>
</feature>
<feature type="transmembrane region" description="Helical" evidence="2">
    <location>
        <begin position="469"/>
        <end position="493"/>
    </location>
</feature>
<evidence type="ECO:0000313" key="4">
    <source>
        <dbReference type="Proteomes" id="UP000199706"/>
    </source>
</evidence>
<evidence type="ECO:0008006" key="5">
    <source>
        <dbReference type="Google" id="ProtNLM"/>
    </source>
</evidence>
<dbReference type="RefSeq" id="WP_090681763.1">
    <property type="nucleotide sequence ID" value="NZ_CADERL010000003.1"/>
</dbReference>
<sequence length="574" mass="57234">MADSAASPQSRTTRARSTKRRASTVSTETENKLARAARSAQRLAQLSGASRDDSTLDMFPDDPTRATLEAMNIDIRQGTLHGFELPDVVLAAVGAPVGLDSAANGSSEARAARRAPREKVEAAYASVPLAGFERIEPTNNASKLADEPSNAAGLSGSSGSSTSALAEVSGEVARVVEPQLSQPVAPTLVSPSMAAASLVRSVTARRQETNPAVEPAATGKPGGVPPRRFEATNAQPATASREAATALPRGEAPDGASASAAAGQAKPQIDDAAGVVKASAITSVDRAADAAAAVAAATGASGMAVAPATAGAARTATAAATATGATKAAAGATDVNAASATVASAAKAANPAMASTAGAAVIGAGALKVPTVANPTVATATKAAASANATAATAATATGATSAMVDPVRTTATPRSNAEFAAPLHEAAPTVPELDRARATAFADTVDALYGVISDQRHAATDHSRRMKWMLSIVVGALLMTVAIGITQTVLLMRLTRETTAQQHRIEQMMQNQQTAMTSLLDAHLAMANTAAAAPSAASTPVATSHQAAAAAAPASKRKTHTHAHKPKAATPSH</sequence>
<feature type="region of interest" description="Disordered" evidence="1">
    <location>
        <begin position="1"/>
        <end position="63"/>
    </location>
</feature>
<evidence type="ECO:0000256" key="2">
    <source>
        <dbReference type="SAM" id="Phobius"/>
    </source>
</evidence>
<evidence type="ECO:0000256" key="1">
    <source>
        <dbReference type="SAM" id="MobiDB-lite"/>
    </source>
</evidence>
<keyword evidence="2" id="KW-1133">Transmembrane helix</keyword>
<protein>
    <recommendedName>
        <fullName evidence="5">Cell wall surface anchor family protein</fullName>
    </recommendedName>
</protein>
<feature type="compositionally biased region" description="Low complexity" evidence="1">
    <location>
        <begin position="538"/>
        <end position="555"/>
    </location>
</feature>
<dbReference type="AlphaFoldDB" id="A0A1G7QIF1"/>
<accession>A0A1G7QIF1</accession>
<feature type="region of interest" description="Disordered" evidence="1">
    <location>
        <begin position="538"/>
        <end position="574"/>
    </location>
</feature>
<gene>
    <name evidence="3" type="ORF">SAMN05216466_101750</name>
</gene>
<reference evidence="3 4" key="1">
    <citation type="submission" date="2016-10" db="EMBL/GenBank/DDBJ databases">
        <authorList>
            <person name="de Groot N.N."/>
        </authorList>
    </citation>
    <scope>NUCLEOTIDE SEQUENCE [LARGE SCALE GENOMIC DNA]</scope>
    <source>
        <strain evidence="3 4">LMG 2247</strain>
    </source>
</reference>
<proteinExistence type="predicted"/>
<organism evidence="3 4">
    <name type="scientific">Paraburkholderia phenazinium</name>
    <dbReference type="NCBI Taxonomy" id="60549"/>
    <lineage>
        <taxon>Bacteria</taxon>
        <taxon>Pseudomonadati</taxon>
        <taxon>Pseudomonadota</taxon>
        <taxon>Betaproteobacteria</taxon>
        <taxon>Burkholderiales</taxon>
        <taxon>Burkholderiaceae</taxon>
        <taxon>Paraburkholderia</taxon>
    </lineage>
</organism>
<keyword evidence="2" id="KW-0812">Transmembrane</keyword>
<dbReference type="OrthoDB" id="9007508at2"/>
<dbReference type="EMBL" id="FNCJ01000001">
    <property type="protein sequence ID" value="SDF97400.1"/>
    <property type="molecule type" value="Genomic_DNA"/>
</dbReference>